<dbReference type="PANTHER" id="PTHR47658:SF2">
    <property type="entry name" value="HMG-BOX (HIGH MOBILITY GROUP) DNA-BINDING FAMILY PROTEIN"/>
    <property type="match status" value="1"/>
</dbReference>
<dbReference type="EMBL" id="JANJYJ010000001">
    <property type="protein sequence ID" value="KAK3229993.1"/>
    <property type="molecule type" value="Genomic_DNA"/>
</dbReference>
<evidence type="ECO:0008006" key="3">
    <source>
        <dbReference type="Google" id="ProtNLM"/>
    </source>
</evidence>
<dbReference type="PANTHER" id="PTHR47658">
    <property type="entry name" value="HIGH MOBILITY GROUP B PROTEIN 12-RELATED"/>
    <property type="match status" value="1"/>
</dbReference>
<keyword evidence="2" id="KW-1185">Reference proteome</keyword>
<gene>
    <name evidence="1" type="ORF">Dsin_001874</name>
</gene>
<evidence type="ECO:0000313" key="2">
    <source>
        <dbReference type="Proteomes" id="UP001281410"/>
    </source>
</evidence>
<dbReference type="SUPFAM" id="SSF47095">
    <property type="entry name" value="HMG-box"/>
    <property type="match status" value="1"/>
</dbReference>
<dbReference type="GO" id="GO:0010197">
    <property type="term" value="P:polar nucleus fusion"/>
    <property type="evidence" value="ECO:0007669"/>
    <property type="project" value="TreeGrafter"/>
</dbReference>
<sequence length="191" mass="22463">MAYLLSSRKRVHAYALPRAPDGSAFTKCIFCGVSVAIALYDMHLHECRPKVEVKRFKGFCEKPNECRNKVVVKRFKGVCEKPNVLKQCPSANCDLIRSPFRFFMESFEKNCNIENMIEIDRKGFEVWKNMSVEERQPYWIQAEKVNAAHERDLIVEINNFIEVEDDEESIMVRKVTKKRRKNQKSFGIAYW</sequence>
<dbReference type="GO" id="GO:0003677">
    <property type="term" value="F:DNA binding"/>
    <property type="evidence" value="ECO:0007669"/>
    <property type="project" value="TreeGrafter"/>
</dbReference>
<proteinExistence type="predicted"/>
<dbReference type="AlphaFoldDB" id="A0AAE0B4T5"/>
<name>A0AAE0B4T5_9ROSI</name>
<accession>A0AAE0B4T5</accession>
<evidence type="ECO:0000313" key="1">
    <source>
        <dbReference type="EMBL" id="KAK3229993.1"/>
    </source>
</evidence>
<dbReference type="Proteomes" id="UP001281410">
    <property type="component" value="Unassembled WGS sequence"/>
</dbReference>
<dbReference type="GO" id="GO:0005634">
    <property type="term" value="C:nucleus"/>
    <property type="evidence" value="ECO:0007669"/>
    <property type="project" value="TreeGrafter"/>
</dbReference>
<organism evidence="1 2">
    <name type="scientific">Dipteronia sinensis</name>
    <dbReference type="NCBI Taxonomy" id="43782"/>
    <lineage>
        <taxon>Eukaryota</taxon>
        <taxon>Viridiplantae</taxon>
        <taxon>Streptophyta</taxon>
        <taxon>Embryophyta</taxon>
        <taxon>Tracheophyta</taxon>
        <taxon>Spermatophyta</taxon>
        <taxon>Magnoliopsida</taxon>
        <taxon>eudicotyledons</taxon>
        <taxon>Gunneridae</taxon>
        <taxon>Pentapetalae</taxon>
        <taxon>rosids</taxon>
        <taxon>malvids</taxon>
        <taxon>Sapindales</taxon>
        <taxon>Sapindaceae</taxon>
        <taxon>Hippocastanoideae</taxon>
        <taxon>Acereae</taxon>
        <taxon>Dipteronia</taxon>
    </lineage>
</organism>
<dbReference type="InterPro" id="IPR036910">
    <property type="entry name" value="HMG_box_dom_sf"/>
</dbReference>
<comment type="caution">
    <text evidence="1">The sequence shown here is derived from an EMBL/GenBank/DDBJ whole genome shotgun (WGS) entry which is preliminary data.</text>
</comment>
<protein>
    <recommendedName>
        <fullName evidence="3">HMG box domain-containing protein</fullName>
    </recommendedName>
</protein>
<reference evidence="1" key="1">
    <citation type="journal article" date="2023" name="Plant J.">
        <title>Genome sequences and population genomics provide insights into the demographic history, inbreeding, and mutation load of two 'living fossil' tree species of Dipteronia.</title>
        <authorList>
            <person name="Feng Y."/>
            <person name="Comes H.P."/>
            <person name="Chen J."/>
            <person name="Zhu S."/>
            <person name="Lu R."/>
            <person name="Zhang X."/>
            <person name="Li P."/>
            <person name="Qiu J."/>
            <person name="Olsen K.M."/>
            <person name="Qiu Y."/>
        </authorList>
    </citation>
    <scope>NUCLEOTIDE SEQUENCE</scope>
    <source>
        <strain evidence="1">NBL</strain>
    </source>
</reference>
<dbReference type="Gene3D" id="1.10.30.10">
    <property type="entry name" value="High mobility group box domain"/>
    <property type="match status" value="1"/>
</dbReference>